<dbReference type="PANTHER" id="PTHR11918">
    <property type="entry name" value="RADICAL SAM PROTEINS"/>
    <property type="match status" value="1"/>
</dbReference>
<dbReference type="NCBIfam" id="TIGR01579">
    <property type="entry name" value="MiaB-like-C"/>
    <property type="match status" value="1"/>
</dbReference>
<name>A0ABM5MT11_RICCA</name>
<dbReference type="PANTHER" id="PTHR11918:SF45">
    <property type="entry name" value="THREONYLCARBAMOYLADENOSINE TRNA METHYLTHIOTRANSFERASE"/>
    <property type="match status" value="1"/>
</dbReference>
<keyword evidence="2" id="KW-0004">4Fe-4S</keyword>
<sequence length="422" mass="47758">MNNSLKQDVVTFGCRLNIYESEIIRKNLELSGLDNVMVFNTCTVTKAAEKQARQAIRGAKKNNPDLKIIVTGCSAQTSPQIYANMPEVDKVIGNEEKLLPNYYQITDEKIAVNDIMSVKETAGHLVSSFNGKSRAFIQVQNGCDHFCTFCIIPYGRGKSRSVPIGAIAEQVKHLMLNGFKEVVFTGVDVTAYGSDLPGSPTFAQMIKRVLNLVPELRRLRLSSIDVAEIDDELFELIAYSERIMPHFHISLQAGDDMILKRMKRRHKRTNVIEFCWKLRAIRPEVSFGADIIAGFPTETPEMFENTRKLISEAELQYLHVFPYSEREGTPAARMPQVPKPIRKERAEILRQEGQNQLTEFFKKHIGQKVELLVENNNIAHTENFIPVKLEKPLEIGQIFKAKLVGIEERHMSCDVVPGVGRN</sequence>
<dbReference type="SFLD" id="SFLDG01082">
    <property type="entry name" value="B12-binding_domain_containing"/>
    <property type="match status" value="1"/>
</dbReference>
<dbReference type="Pfam" id="PF00919">
    <property type="entry name" value="UPF0004"/>
    <property type="match status" value="1"/>
</dbReference>
<evidence type="ECO:0000256" key="2">
    <source>
        <dbReference type="ARBA" id="ARBA00022485"/>
    </source>
</evidence>
<evidence type="ECO:0000259" key="10">
    <source>
        <dbReference type="PROSITE" id="PS51918"/>
    </source>
</evidence>
<dbReference type="PROSITE" id="PS51918">
    <property type="entry name" value="RADICAL_SAM"/>
    <property type="match status" value="1"/>
</dbReference>
<dbReference type="InterPro" id="IPR023404">
    <property type="entry name" value="rSAM_horseshoe"/>
</dbReference>
<evidence type="ECO:0000256" key="1">
    <source>
        <dbReference type="ARBA" id="ARBA00001966"/>
    </source>
</evidence>
<comment type="cofactor">
    <cofactor evidence="1">
        <name>[4Fe-4S] cluster</name>
        <dbReference type="ChEBI" id="CHEBI:49883"/>
    </cofactor>
</comment>
<dbReference type="Pfam" id="PF04055">
    <property type="entry name" value="Radical_SAM"/>
    <property type="match status" value="1"/>
</dbReference>
<keyword evidence="6" id="KW-0479">Metal-binding</keyword>
<dbReference type="InterPro" id="IPR013848">
    <property type="entry name" value="Methylthiotransferase_N"/>
</dbReference>
<evidence type="ECO:0000313" key="11">
    <source>
        <dbReference type="EMBL" id="AFB21161.1"/>
    </source>
</evidence>
<dbReference type="InterPro" id="IPR038135">
    <property type="entry name" value="Methylthiotransferase_N_sf"/>
</dbReference>
<dbReference type="SFLD" id="SFLDG01061">
    <property type="entry name" value="methylthiotransferase"/>
    <property type="match status" value="1"/>
</dbReference>
<dbReference type="InterPro" id="IPR005839">
    <property type="entry name" value="Methylthiotransferase"/>
</dbReference>
<dbReference type="Gene3D" id="3.40.50.12160">
    <property type="entry name" value="Methylthiotransferase, N-terminal domain"/>
    <property type="match status" value="1"/>
</dbReference>
<keyword evidence="3" id="KW-0808">Transferase</keyword>
<keyword evidence="8" id="KW-0411">Iron-sulfur</keyword>
<dbReference type="InterPro" id="IPR007197">
    <property type="entry name" value="rSAM"/>
</dbReference>
<proteinExistence type="predicted"/>
<dbReference type="RefSeq" id="WP_014363966.1">
    <property type="nucleotide sequence ID" value="NC_016929.1"/>
</dbReference>
<dbReference type="PROSITE" id="PS51449">
    <property type="entry name" value="MTTASE_N"/>
    <property type="match status" value="1"/>
</dbReference>
<evidence type="ECO:0000256" key="4">
    <source>
        <dbReference type="ARBA" id="ARBA00022691"/>
    </source>
</evidence>
<protein>
    <submittedName>
        <fullName evidence="11">MiaB-like tRNA modifying enzyme</fullName>
    </submittedName>
</protein>
<dbReference type="InterPro" id="IPR006638">
    <property type="entry name" value="Elp3/MiaA/NifB-like_rSAM"/>
</dbReference>
<dbReference type="InterPro" id="IPR006467">
    <property type="entry name" value="MiaB-like_bact"/>
</dbReference>
<dbReference type="CDD" id="cd01335">
    <property type="entry name" value="Radical_SAM"/>
    <property type="match status" value="1"/>
</dbReference>
<evidence type="ECO:0000256" key="7">
    <source>
        <dbReference type="ARBA" id="ARBA00023004"/>
    </source>
</evidence>
<dbReference type="Proteomes" id="UP000007878">
    <property type="component" value="Chromosome"/>
</dbReference>
<accession>A0ABM5MT11</accession>
<dbReference type="SMART" id="SM00729">
    <property type="entry name" value="Elp3"/>
    <property type="match status" value="1"/>
</dbReference>
<evidence type="ECO:0000256" key="3">
    <source>
        <dbReference type="ARBA" id="ARBA00022679"/>
    </source>
</evidence>
<dbReference type="Gene3D" id="3.80.30.20">
    <property type="entry name" value="tm_1862 like domain"/>
    <property type="match status" value="1"/>
</dbReference>
<feature type="domain" description="Radical SAM core" evidence="10">
    <location>
        <begin position="129"/>
        <end position="359"/>
    </location>
</feature>
<evidence type="ECO:0000313" key="12">
    <source>
        <dbReference type="Proteomes" id="UP000007878"/>
    </source>
</evidence>
<dbReference type="SUPFAM" id="SSF102114">
    <property type="entry name" value="Radical SAM enzymes"/>
    <property type="match status" value="1"/>
</dbReference>
<organism evidence="11 12">
    <name type="scientific">Rickettsia canadensis str. CA410</name>
    <dbReference type="NCBI Taxonomy" id="1105107"/>
    <lineage>
        <taxon>Bacteria</taxon>
        <taxon>Pseudomonadati</taxon>
        <taxon>Pseudomonadota</taxon>
        <taxon>Alphaproteobacteria</taxon>
        <taxon>Rickettsiales</taxon>
        <taxon>Rickettsiaceae</taxon>
        <taxon>Rickettsieae</taxon>
        <taxon>Rickettsia</taxon>
        <taxon>belli group</taxon>
    </lineage>
</organism>
<evidence type="ECO:0000259" key="9">
    <source>
        <dbReference type="PROSITE" id="PS51449"/>
    </source>
</evidence>
<feature type="domain" description="MTTase N-terminal" evidence="9">
    <location>
        <begin position="5"/>
        <end position="108"/>
    </location>
</feature>
<evidence type="ECO:0000256" key="5">
    <source>
        <dbReference type="ARBA" id="ARBA00022694"/>
    </source>
</evidence>
<evidence type="ECO:0000256" key="6">
    <source>
        <dbReference type="ARBA" id="ARBA00022723"/>
    </source>
</evidence>
<dbReference type="EMBL" id="CP003304">
    <property type="protein sequence ID" value="AFB21161.1"/>
    <property type="molecule type" value="Genomic_DNA"/>
</dbReference>
<keyword evidence="4" id="KW-0949">S-adenosyl-L-methionine</keyword>
<dbReference type="InterPro" id="IPR020612">
    <property type="entry name" value="Methylthiotransferase_CS"/>
</dbReference>
<keyword evidence="12" id="KW-1185">Reference proteome</keyword>
<reference evidence="12" key="1">
    <citation type="submission" date="2012-02" db="EMBL/GenBank/DDBJ databases">
        <title>Complete genome sequence of Rickettsia parkeri strain Portsmouth.</title>
        <authorList>
            <person name="Johnson S.L."/>
            <person name="Munk A.C."/>
            <person name="Han S."/>
            <person name="Bruce D.C."/>
            <person name="Dasch G.A."/>
        </authorList>
    </citation>
    <scope>NUCLEOTIDE SEQUENCE [LARGE SCALE GENOMIC DNA]</scope>
    <source>
        <strain evidence="12">CA410</strain>
    </source>
</reference>
<keyword evidence="5" id="KW-0819">tRNA processing</keyword>
<evidence type="ECO:0000256" key="8">
    <source>
        <dbReference type="ARBA" id="ARBA00023014"/>
    </source>
</evidence>
<dbReference type="InterPro" id="IPR058240">
    <property type="entry name" value="rSAM_sf"/>
</dbReference>
<gene>
    <name evidence="11" type="ORF">RCA_02970</name>
</gene>
<keyword evidence="7" id="KW-0408">Iron</keyword>
<dbReference type="NCBIfam" id="TIGR00089">
    <property type="entry name" value="MiaB/RimO family radical SAM methylthiotransferase"/>
    <property type="match status" value="1"/>
</dbReference>
<dbReference type="PROSITE" id="PS01278">
    <property type="entry name" value="MTTASE_RADICAL"/>
    <property type="match status" value="1"/>
</dbReference>
<dbReference type="SFLD" id="SFLDS00029">
    <property type="entry name" value="Radical_SAM"/>
    <property type="match status" value="1"/>
</dbReference>